<keyword evidence="2" id="KW-1185">Reference proteome</keyword>
<reference evidence="1 2" key="1">
    <citation type="submission" date="2015-08" db="EMBL/GenBank/DDBJ databases">
        <title>Next Generation Sequencing and Analysis of the Genome of Puccinia sorghi L Schw, the Causal Agent of Maize Common Rust.</title>
        <authorList>
            <person name="Rochi L."/>
            <person name="Burguener G."/>
            <person name="Darino M."/>
            <person name="Turjanski A."/>
            <person name="Kreff E."/>
            <person name="Dieguez M.J."/>
            <person name="Sacco F."/>
        </authorList>
    </citation>
    <scope>NUCLEOTIDE SEQUENCE [LARGE SCALE GENOMIC DNA]</scope>
    <source>
        <strain evidence="1 2">RO10H11247</strain>
    </source>
</reference>
<dbReference type="AlphaFoldDB" id="A0A0L6U9D6"/>
<dbReference type="EMBL" id="LAVV01013949">
    <property type="protein sequence ID" value="KNZ45178.1"/>
    <property type="molecule type" value="Genomic_DNA"/>
</dbReference>
<evidence type="ECO:0000313" key="2">
    <source>
        <dbReference type="Proteomes" id="UP000037035"/>
    </source>
</evidence>
<dbReference type="VEuPathDB" id="FungiDB:VP01_840g1"/>
<gene>
    <name evidence="1" type="ORF">VP01_840g1</name>
</gene>
<accession>A0A0L6U9D6</accession>
<comment type="caution">
    <text evidence="1">The sequence shown here is derived from an EMBL/GenBank/DDBJ whole genome shotgun (WGS) entry which is preliminary data.</text>
</comment>
<evidence type="ECO:0000313" key="1">
    <source>
        <dbReference type="EMBL" id="KNZ45178.1"/>
    </source>
</evidence>
<name>A0A0L6U9D6_9BASI</name>
<protein>
    <submittedName>
        <fullName evidence="1">Uncharacterized protein</fullName>
    </submittedName>
</protein>
<organism evidence="1 2">
    <name type="scientific">Puccinia sorghi</name>
    <dbReference type="NCBI Taxonomy" id="27349"/>
    <lineage>
        <taxon>Eukaryota</taxon>
        <taxon>Fungi</taxon>
        <taxon>Dikarya</taxon>
        <taxon>Basidiomycota</taxon>
        <taxon>Pucciniomycotina</taxon>
        <taxon>Pucciniomycetes</taxon>
        <taxon>Pucciniales</taxon>
        <taxon>Pucciniaceae</taxon>
        <taxon>Puccinia</taxon>
    </lineage>
</organism>
<sequence>MAISLLRIFRKFMSRFLSSFHIFRLQSSSFQQAFNRFELQVLLTMLMLTIMSTRVTKSKAKISRCKYQGNQQTNNVKMNVIPTTCYLPRFRLCVNDPYAGRSSIEYELVSAPGSMSLSRFPCSSKSCKMWWASQLIVLIHCSSLPSPGRWFFCGIFLATYYLRLDGLDSGDEKYLAWLGFAFPSLTNLMIEECASGPYFQKGIRYASSRPDDSSFPLVIGGVLPAYIISRVPRVLTKKFLLVQLSPYQFTSTTTSIFIFSHRTILPSNKMQFNMLCLSLSTTLVGAVLSAPLLGLDLGLGIGLGGELWRRWWLWRLRKATMGVATGAAIGAVMEVAKGI</sequence>
<proteinExistence type="predicted"/>
<dbReference type="Proteomes" id="UP000037035">
    <property type="component" value="Unassembled WGS sequence"/>
</dbReference>